<comment type="caution">
    <text evidence="3">The sequence shown here is derived from an EMBL/GenBank/DDBJ whole genome shotgun (WGS) entry which is preliminary data.</text>
</comment>
<dbReference type="RefSeq" id="WP_122908967.1">
    <property type="nucleotide sequence ID" value="NZ_CBCSBE010000035.1"/>
</dbReference>
<sequence>MYEWKRPTLLDVISALFLFLLVREWLIPLQVLTDTGDLWPFYMIAASAILVDLLMPYRWLSFPFKLIGLLWLLHATFFETPFWERKWLIEVYQHIVHDIPLVFAQDWGAMSILSRNAMFDIMLIVLISMITYLVLEQRQVLWFVVMTEAYLALLDTFMPYEADGGIIRTLICGFLLLAITHLTKMTRMATVNGKRGWVLANSIMAPMLIIAMSVGIAYAAPKQDASWPDPISFLMGNSQGTAGTVMKKVGYDNNDGQLGGPFISDNTLVFVGVTNEQSYWRGDSKDIYTGVGWEKGKREYESILDLQNHEWENTLFKGLEAREVKSSLFFSGPLQYATVFYPGQIKKLRDYTPENATVVFDTWNQQLEIRAGKINLLPPSGSSNSQPVVGPNTLLMKLKQYNVESEVPVVSEKAITQAGTNYPEEIRANYLQLPEQLPARVRELAQEITQNAENPYQKVRAIENYLRSSGKYKYETTDVPIPEPGQDFVDQFLFESYRGYCDHFSTSMTVMLRTLDIPARWVKGFAPGERVGSDDQGNDIMEVRSKDAHSWVEVYFPELGWIPFEATSTFTSPVRIQYDLQSEQSQLPIPLPDLGNQGGIDRGDGRWDELEGGDAVSTSGFRIPWQVNALILAALAGSAFVAWRRRQDIQIWWLRRKMNHLESNQYPDRFHLLMRMVESVYTRRKSGETIREYVNRLSIPGDKRQDLRYLTEMYERMIYGLKGMEQKARIVAEELMERLIRQLKP</sequence>
<dbReference type="SUPFAM" id="SSF54001">
    <property type="entry name" value="Cysteine proteinases"/>
    <property type="match status" value="1"/>
</dbReference>
<dbReference type="SMART" id="SM00460">
    <property type="entry name" value="TGc"/>
    <property type="match status" value="1"/>
</dbReference>
<dbReference type="PANTHER" id="PTHR42736:SF1">
    <property type="entry name" value="PROTEIN-GLUTAMINE GAMMA-GLUTAMYLTRANSFERASE"/>
    <property type="match status" value="1"/>
</dbReference>
<dbReference type="OrthoDB" id="9804872at2"/>
<dbReference type="Pfam" id="PF01841">
    <property type="entry name" value="Transglut_core"/>
    <property type="match status" value="1"/>
</dbReference>
<feature type="domain" description="Transglutaminase-like" evidence="2">
    <location>
        <begin position="493"/>
        <end position="568"/>
    </location>
</feature>
<proteinExistence type="predicted"/>
<protein>
    <submittedName>
        <fullName evidence="3">DUF4129 domain-containing protein</fullName>
    </submittedName>
</protein>
<feature type="transmembrane region" description="Helical" evidence="1">
    <location>
        <begin position="197"/>
        <end position="220"/>
    </location>
</feature>
<dbReference type="AlphaFoldDB" id="A0A3M8CEB7"/>
<feature type="transmembrane region" description="Helical" evidence="1">
    <location>
        <begin position="166"/>
        <end position="185"/>
    </location>
</feature>
<feature type="transmembrane region" description="Helical" evidence="1">
    <location>
        <begin position="140"/>
        <end position="160"/>
    </location>
</feature>
<organism evidence="3 4">
    <name type="scientific">Brevibacillus invocatus</name>
    <dbReference type="NCBI Taxonomy" id="173959"/>
    <lineage>
        <taxon>Bacteria</taxon>
        <taxon>Bacillati</taxon>
        <taxon>Bacillota</taxon>
        <taxon>Bacilli</taxon>
        <taxon>Bacillales</taxon>
        <taxon>Paenibacillaceae</taxon>
        <taxon>Brevibacillus</taxon>
    </lineage>
</organism>
<dbReference type="EMBL" id="RHHR01000015">
    <property type="protein sequence ID" value="RNB74106.1"/>
    <property type="molecule type" value="Genomic_DNA"/>
</dbReference>
<keyword evidence="1" id="KW-1133">Transmembrane helix</keyword>
<accession>A0A3M8CEB7</accession>
<dbReference type="InterPro" id="IPR002931">
    <property type="entry name" value="Transglutaminase-like"/>
</dbReference>
<name>A0A3M8CEB7_9BACL</name>
<feature type="transmembrane region" description="Helical" evidence="1">
    <location>
        <begin position="12"/>
        <end position="32"/>
    </location>
</feature>
<dbReference type="Proteomes" id="UP000282028">
    <property type="component" value="Unassembled WGS sequence"/>
</dbReference>
<keyword evidence="1" id="KW-0812">Transmembrane</keyword>
<evidence type="ECO:0000313" key="3">
    <source>
        <dbReference type="EMBL" id="RNB74106.1"/>
    </source>
</evidence>
<keyword evidence="4" id="KW-1185">Reference proteome</keyword>
<evidence type="ECO:0000259" key="2">
    <source>
        <dbReference type="SMART" id="SM00460"/>
    </source>
</evidence>
<keyword evidence="1" id="KW-0472">Membrane</keyword>
<evidence type="ECO:0000256" key="1">
    <source>
        <dbReference type="SAM" id="Phobius"/>
    </source>
</evidence>
<evidence type="ECO:0000313" key="4">
    <source>
        <dbReference type="Proteomes" id="UP000282028"/>
    </source>
</evidence>
<feature type="transmembrane region" description="Helical" evidence="1">
    <location>
        <begin position="117"/>
        <end position="135"/>
    </location>
</feature>
<feature type="transmembrane region" description="Helical" evidence="1">
    <location>
        <begin position="62"/>
        <end position="78"/>
    </location>
</feature>
<reference evidence="3 4" key="1">
    <citation type="submission" date="2018-10" db="EMBL/GenBank/DDBJ databases">
        <title>Phylogenomics of Brevibacillus.</title>
        <authorList>
            <person name="Dunlap C."/>
        </authorList>
    </citation>
    <scope>NUCLEOTIDE SEQUENCE [LARGE SCALE GENOMIC DNA]</scope>
    <source>
        <strain evidence="3 4">JCM 12215</strain>
    </source>
</reference>
<feature type="transmembrane region" description="Helical" evidence="1">
    <location>
        <begin position="38"/>
        <end position="55"/>
    </location>
</feature>
<dbReference type="PANTHER" id="PTHR42736">
    <property type="entry name" value="PROTEIN-GLUTAMINE GAMMA-GLUTAMYLTRANSFERASE"/>
    <property type="match status" value="1"/>
</dbReference>
<gene>
    <name evidence="3" type="ORF">EDM52_10590</name>
</gene>
<dbReference type="InterPro" id="IPR052901">
    <property type="entry name" value="Bact_TGase-like"/>
</dbReference>
<dbReference type="Gene3D" id="3.10.620.30">
    <property type="match status" value="1"/>
</dbReference>
<dbReference type="InterPro" id="IPR038765">
    <property type="entry name" value="Papain-like_cys_pep_sf"/>
</dbReference>